<reference evidence="15 16" key="1">
    <citation type="journal article" date="2015" name="Nat. Commun.">
        <title>Lucilia cuprina genome unlocks parasitic fly biology to underpin future interventions.</title>
        <authorList>
            <person name="Anstead C.A."/>
            <person name="Korhonen P.K."/>
            <person name="Young N.D."/>
            <person name="Hall R.S."/>
            <person name="Jex A.R."/>
            <person name="Murali S.C."/>
            <person name="Hughes D.S."/>
            <person name="Lee S.F."/>
            <person name="Perry T."/>
            <person name="Stroehlein A.J."/>
            <person name="Ansell B.R."/>
            <person name="Breugelmans B."/>
            <person name="Hofmann A."/>
            <person name="Qu J."/>
            <person name="Dugan S."/>
            <person name="Lee S.L."/>
            <person name="Chao H."/>
            <person name="Dinh H."/>
            <person name="Han Y."/>
            <person name="Doddapaneni H.V."/>
            <person name="Worley K.C."/>
            <person name="Muzny D.M."/>
            <person name="Ioannidis P."/>
            <person name="Waterhouse R.M."/>
            <person name="Zdobnov E.M."/>
            <person name="James P.J."/>
            <person name="Bagnall N.H."/>
            <person name="Kotze A.C."/>
            <person name="Gibbs R.A."/>
            <person name="Richards S."/>
            <person name="Batterham P."/>
            <person name="Gasser R.B."/>
        </authorList>
    </citation>
    <scope>NUCLEOTIDE SEQUENCE [LARGE SCALE GENOMIC DNA]</scope>
    <source>
        <strain evidence="15 16">LS</strain>
        <tissue evidence="15">Full body</tissue>
    </source>
</reference>
<dbReference type="STRING" id="7375.A0A0L0C8W9"/>
<dbReference type="GO" id="GO:0102158">
    <property type="term" value="F:very-long-chain (3R)-3-hydroxyacyl-CoA dehydratase activity"/>
    <property type="evidence" value="ECO:0007669"/>
    <property type="project" value="UniProtKB-EC"/>
</dbReference>
<protein>
    <recommendedName>
        <fullName evidence="4 14">Very-long-chain (3R)-3-hydroxyacyl-CoA dehydratase</fullName>
        <ecNumber evidence="4 14">4.2.1.134</ecNumber>
    </recommendedName>
</protein>
<dbReference type="InterPro" id="IPR007482">
    <property type="entry name" value="Tyr_Pase-like_PTPLA"/>
</dbReference>
<comment type="subcellular location">
    <subcellularLocation>
        <location evidence="14">Endoplasmic reticulum membrane</location>
        <topology evidence="14">Multi-pass membrane protein</topology>
    </subcellularLocation>
    <subcellularLocation>
        <location evidence="1">Membrane</location>
        <topology evidence="1">Multi-pass membrane protein</topology>
    </subcellularLocation>
</comment>
<dbReference type="PANTHER" id="PTHR11035">
    <property type="entry name" value="VERY-LONG-CHAIN (3R)-3-HYDROXYACYL-COA DEHYDRATASE"/>
    <property type="match status" value="1"/>
</dbReference>
<dbReference type="GO" id="GO:0005789">
    <property type="term" value="C:endoplasmic reticulum membrane"/>
    <property type="evidence" value="ECO:0007669"/>
    <property type="project" value="UniProtKB-SubCell"/>
</dbReference>
<dbReference type="GO" id="GO:0030148">
    <property type="term" value="P:sphingolipid biosynthetic process"/>
    <property type="evidence" value="ECO:0007669"/>
    <property type="project" value="TreeGrafter"/>
</dbReference>
<feature type="transmembrane region" description="Helical" evidence="14">
    <location>
        <begin position="195"/>
        <end position="219"/>
    </location>
</feature>
<dbReference type="UniPathway" id="UPA00094"/>
<dbReference type="OrthoDB" id="46988at2759"/>
<evidence type="ECO:0000256" key="11">
    <source>
        <dbReference type="ARBA" id="ARBA00023160"/>
    </source>
</evidence>
<proteinExistence type="inferred from homology"/>
<accession>A0A0L0C8W9</accession>
<keyword evidence="8 14" id="KW-1133">Transmembrane helix</keyword>
<feature type="transmembrane region" description="Helical" evidence="14">
    <location>
        <begin position="21"/>
        <end position="40"/>
    </location>
</feature>
<dbReference type="GO" id="GO:0030497">
    <property type="term" value="P:fatty acid elongation"/>
    <property type="evidence" value="ECO:0007669"/>
    <property type="project" value="TreeGrafter"/>
</dbReference>
<comment type="function">
    <text evidence="14">Catalyzes the third of the four reactions of the long-chain fatty acids elongation cycle. This endoplasmic reticulum-bound enzymatic process, allows the addition of two carbons to the chain of long- and very long-chain fatty acids/VLCFAs per cycle. This enzyme catalyzes the dehydration of the 3-hydroxyacyl-CoA intermediate into trans-2,3-enoyl-CoA, within each cycle of fatty acid elongation. Thereby, it participates to the production of VLCFAs of different chain lengths that are involved in multiple biological processes as precursors of membrane lipids and lipid mediators.</text>
</comment>
<evidence type="ECO:0000256" key="8">
    <source>
        <dbReference type="ARBA" id="ARBA00022989"/>
    </source>
</evidence>
<evidence type="ECO:0000256" key="4">
    <source>
        <dbReference type="ARBA" id="ARBA00013122"/>
    </source>
</evidence>
<feature type="transmembrane region" description="Helical" evidence="14">
    <location>
        <begin position="95"/>
        <end position="112"/>
    </location>
</feature>
<dbReference type="EMBL" id="JRES01000753">
    <property type="protein sequence ID" value="KNC28700.1"/>
    <property type="molecule type" value="Genomic_DNA"/>
</dbReference>
<keyword evidence="14" id="KW-0256">Endoplasmic reticulum</keyword>
<keyword evidence="10 14" id="KW-0472">Membrane</keyword>
<keyword evidence="6 14" id="KW-0812">Transmembrane</keyword>
<feature type="transmembrane region" description="Helical" evidence="14">
    <location>
        <begin position="150"/>
        <end position="175"/>
    </location>
</feature>
<comment type="catalytic activity">
    <reaction evidence="13 14">
        <text>a very-long-chain (3R)-3-hydroxyacyl-CoA = a very-long-chain (2E)-enoyl-CoA + H2O</text>
        <dbReference type="Rhea" id="RHEA:45812"/>
        <dbReference type="ChEBI" id="CHEBI:15377"/>
        <dbReference type="ChEBI" id="CHEBI:83728"/>
        <dbReference type="ChEBI" id="CHEBI:85440"/>
        <dbReference type="EC" id="4.2.1.134"/>
    </reaction>
</comment>
<evidence type="ECO:0000256" key="5">
    <source>
        <dbReference type="ARBA" id="ARBA00022516"/>
    </source>
</evidence>
<dbReference type="Pfam" id="PF04387">
    <property type="entry name" value="PTPLA"/>
    <property type="match status" value="1"/>
</dbReference>
<comment type="pathway">
    <text evidence="2 14">Lipid metabolism; fatty acid biosynthesis.</text>
</comment>
<evidence type="ECO:0000256" key="6">
    <source>
        <dbReference type="ARBA" id="ARBA00022692"/>
    </source>
</evidence>
<gene>
    <name evidence="15" type="ORF">FF38_09423</name>
</gene>
<dbReference type="Proteomes" id="UP000037069">
    <property type="component" value="Unassembled WGS sequence"/>
</dbReference>
<dbReference type="PANTHER" id="PTHR11035:SF3">
    <property type="entry name" value="VERY-LONG-CHAIN (3R)-3-HYDROXYACYL-COA DEHYDRATASE"/>
    <property type="match status" value="1"/>
</dbReference>
<evidence type="ECO:0000256" key="2">
    <source>
        <dbReference type="ARBA" id="ARBA00005194"/>
    </source>
</evidence>
<evidence type="ECO:0000256" key="13">
    <source>
        <dbReference type="ARBA" id="ARBA00036671"/>
    </source>
</evidence>
<dbReference type="EC" id="4.2.1.134" evidence="4 14"/>
<evidence type="ECO:0000256" key="9">
    <source>
        <dbReference type="ARBA" id="ARBA00023098"/>
    </source>
</evidence>
<feature type="transmembrane region" description="Helical" evidence="14">
    <location>
        <begin position="60"/>
        <end position="83"/>
    </location>
</feature>
<evidence type="ECO:0000256" key="10">
    <source>
        <dbReference type="ARBA" id="ARBA00023136"/>
    </source>
</evidence>
<evidence type="ECO:0000313" key="15">
    <source>
        <dbReference type="EMBL" id="KNC28700.1"/>
    </source>
</evidence>
<dbReference type="OMA" id="SEWWLMY"/>
<comment type="caution">
    <text evidence="15">The sequence shown here is derived from an EMBL/GenBank/DDBJ whole genome shotgun (WGS) entry which is preliminary data.</text>
</comment>
<name>A0A0L0C8W9_LUCCU</name>
<evidence type="ECO:0000256" key="1">
    <source>
        <dbReference type="ARBA" id="ARBA00004141"/>
    </source>
</evidence>
<organism evidence="15 16">
    <name type="scientific">Lucilia cuprina</name>
    <name type="common">Green bottle fly</name>
    <name type="synonym">Australian sheep blowfly</name>
    <dbReference type="NCBI Taxonomy" id="7375"/>
    <lineage>
        <taxon>Eukaryota</taxon>
        <taxon>Metazoa</taxon>
        <taxon>Ecdysozoa</taxon>
        <taxon>Arthropoda</taxon>
        <taxon>Hexapoda</taxon>
        <taxon>Insecta</taxon>
        <taxon>Pterygota</taxon>
        <taxon>Neoptera</taxon>
        <taxon>Endopterygota</taxon>
        <taxon>Diptera</taxon>
        <taxon>Brachycera</taxon>
        <taxon>Muscomorpha</taxon>
        <taxon>Oestroidea</taxon>
        <taxon>Calliphoridae</taxon>
        <taxon>Luciliinae</taxon>
        <taxon>Lucilia</taxon>
    </lineage>
</organism>
<evidence type="ECO:0000256" key="3">
    <source>
        <dbReference type="ARBA" id="ARBA00007811"/>
    </source>
</evidence>
<evidence type="ECO:0000313" key="16">
    <source>
        <dbReference type="Proteomes" id="UP000037069"/>
    </source>
</evidence>
<keyword evidence="7 14" id="KW-0276">Fatty acid metabolism</keyword>
<dbReference type="AlphaFoldDB" id="A0A0L0C8W9"/>
<keyword evidence="11 14" id="KW-0275">Fatty acid biosynthesis</keyword>
<dbReference type="GO" id="GO:0042761">
    <property type="term" value="P:very long-chain fatty acid biosynthetic process"/>
    <property type="evidence" value="ECO:0007669"/>
    <property type="project" value="TreeGrafter"/>
</dbReference>
<keyword evidence="5 14" id="KW-0444">Lipid biosynthesis</keyword>
<comment type="similarity">
    <text evidence="3 14">Belongs to the very long-chain fatty acids dehydratase HACD family.</text>
</comment>
<keyword evidence="12 14" id="KW-0456">Lyase</keyword>
<keyword evidence="9 14" id="KW-0443">Lipid metabolism</keyword>
<evidence type="ECO:0000256" key="12">
    <source>
        <dbReference type="ARBA" id="ARBA00023239"/>
    </source>
</evidence>
<keyword evidence="16" id="KW-1185">Reference proteome</keyword>
<evidence type="ECO:0000256" key="14">
    <source>
        <dbReference type="RuleBase" id="RU363109"/>
    </source>
</evidence>
<sequence>MAPPKTSKAPAKEQSLAIKGYLFLYNAVQVVGWCYILYQLANYYLIQGAEFRASISLWDYTRWAVIVFQNAAFVEIINAACGFVKSNPVITTFQVLSRMMVVVGVVMATPTGKVSPGLPIALLAWSITEIIRYGYYALNIIKFVPHVLVFLRYTTFIALYPIGVTGELLCFWWAQGYAKNNPSLWSIEMPNIYNATFSYFVLLWIVMLLYIPLFPQMYLHMFAQRRKILGGANSSSSSKSSTKKVN</sequence>
<evidence type="ECO:0000256" key="7">
    <source>
        <dbReference type="ARBA" id="ARBA00022832"/>
    </source>
</evidence>